<dbReference type="EMBL" id="LZLC01000222">
    <property type="protein sequence ID" value="OBJ37422.1"/>
    <property type="molecule type" value="Genomic_DNA"/>
</dbReference>
<proteinExistence type="predicted"/>
<comment type="caution">
    <text evidence="1">The sequence shown here is derived from an EMBL/GenBank/DDBJ whole genome shotgun (WGS) entry which is preliminary data.</text>
</comment>
<accession>A0A1A3GN09</accession>
<protein>
    <submittedName>
        <fullName evidence="1">Uncharacterized protein</fullName>
    </submittedName>
</protein>
<reference evidence="2" key="1">
    <citation type="submission" date="2016-06" db="EMBL/GenBank/DDBJ databases">
        <authorList>
            <person name="Sutton G."/>
            <person name="Brinkac L."/>
            <person name="Sanka R."/>
            <person name="Adams M."/>
            <person name="Lau E."/>
            <person name="Garcia-Basteiro A."/>
            <person name="Lopez-Varela E."/>
            <person name="Palencia S."/>
        </authorList>
    </citation>
    <scope>NUCLEOTIDE SEQUENCE [LARGE SCALE GENOMIC DNA]</scope>
    <source>
        <strain evidence="2">1127319.6</strain>
    </source>
</reference>
<evidence type="ECO:0000313" key="2">
    <source>
        <dbReference type="Proteomes" id="UP000093898"/>
    </source>
</evidence>
<sequence length="62" mass="7025">MKMETQLVSNGLVISAQIVNVATVADKRQELITVLAREYSPGHFDIAVEHQLSCGWRRWLSQ</sequence>
<dbReference type="AlphaFoldDB" id="A0A1A3GN09"/>
<name>A0A1A3GN09_MYCMU</name>
<gene>
    <name evidence="1" type="ORF">A5630_04600</name>
</gene>
<dbReference type="Proteomes" id="UP000093898">
    <property type="component" value="Unassembled WGS sequence"/>
</dbReference>
<organism evidence="1 2">
    <name type="scientific">Mycolicibacterium mucogenicum</name>
    <name type="common">Mycobacterium mucogenicum</name>
    <dbReference type="NCBI Taxonomy" id="56689"/>
    <lineage>
        <taxon>Bacteria</taxon>
        <taxon>Bacillati</taxon>
        <taxon>Actinomycetota</taxon>
        <taxon>Actinomycetes</taxon>
        <taxon>Mycobacteriales</taxon>
        <taxon>Mycobacteriaceae</taxon>
        <taxon>Mycolicibacterium</taxon>
    </lineage>
</organism>
<evidence type="ECO:0000313" key="1">
    <source>
        <dbReference type="EMBL" id="OBJ37422.1"/>
    </source>
</evidence>